<dbReference type="OrthoDB" id="8863314at2"/>
<dbReference type="InterPro" id="IPR022262">
    <property type="entry name" value="Lipoprot_put"/>
</dbReference>
<dbReference type="AlphaFoldDB" id="A4AE44"/>
<reference evidence="1 2" key="1">
    <citation type="journal article" date="2007" name="Proc. Natl. Acad. Sci. U.S.A.">
        <title>Characterization of a marine gammaproteobacterium capable of aerobic anoxygenic photosynthesis.</title>
        <authorList>
            <person name="Fuchs B.M."/>
            <person name="Spring S."/>
            <person name="Teeling H."/>
            <person name="Quast C."/>
            <person name="Wulf J."/>
            <person name="Schattenhofer M."/>
            <person name="Yan S."/>
            <person name="Ferriera S."/>
            <person name="Johnson J."/>
            <person name="Glockner F.O."/>
            <person name="Amann R."/>
        </authorList>
    </citation>
    <scope>NUCLEOTIDE SEQUENCE [LARGE SCALE GENOMIC DNA]</scope>
    <source>
        <strain evidence="1">KT71</strain>
    </source>
</reference>
<reference evidence="1 2" key="2">
    <citation type="journal article" date="2009" name="PLoS ONE">
        <title>The photosynthetic apparatus and its regulation in the aerobic gammaproteobacterium Congregibacter litoralis gen. nov., sp. nov.</title>
        <authorList>
            <person name="Spring S."/>
            <person name="Lunsdorf H."/>
            <person name="Fuchs B.M."/>
            <person name="Tindall B.J."/>
        </authorList>
    </citation>
    <scope>NUCLEOTIDE SEQUENCE [LARGE SCALE GENOMIC DNA]</scope>
    <source>
        <strain evidence="1">KT71</strain>
    </source>
</reference>
<keyword evidence="2" id="KW-1185">Reference proteome</keyword>
<accession>A4AE44</accession>
<proteinExistence type="predicted"/>
<keyword evidence="1" id="KW-0449">Lipoprotein</keyword>
<dbReference type="EMBL" id="AAOA02000001">
    <property type="protein sequence ID" value="EAQ95736.2"/>
    <property type="molecule type" value="Genomic_DNA"/>
</dbReference>
<dbReference type="RefSeq" id="WP_023659654.1">
    <property type="nucleotide sequence ID" value="NZ_CM002299.1"/>
</dbReference>
<protein>
    <submittedName>
        <fullName evidence="1">Conjugative transfer region lipoprotein family</fullName>
    </submittedName>
</protein>
<sequence length="145" mass="15540">MHSLPHSPATLAWISLAAAFILLSGCTSTKDTVLPQNGPSMKAIYDAHFTGMGADDPTQVKHALGGRPIGNAEADLAGYSRTAHTELDTLFPRLPNPTLVMYIFPHLAGTQRTPVPGYATTFTLYERVEYALPGEVSSETPSGQR</sequence>
<evidence type="ECO:0000313" key="2">
    <source>
        <dbReference type="Proteomes" id="UP000019205"/>
    </source>
</evidence>
<dbReference type="eggNOG" id="ENOG502ZBPP">
    <property type="taxonomic scope" value="Bacteria"/>
</dbReference>
<dbReference type="NCBIfam" id="TIGR03751">
    <property type="entry name" value="conj_TIGR03751"/>
    <property type="match status" value="1"/>
</dbReference>
<dbReference type="STRING" id="314285.KT71_13909"/>
<evidence type="ECO:0000313" key="1">
    <source>
        <dbReference type="EMBL" id="EAQ95736.2"/>
    </source>
</evidence>
<comment type="caution">
    <text evidence="1">The sequence shown here is derived from an EMBL/GenBank/DDBJ whole genome shotgun (WGS) entry which is preliminary data.</text>
</comment>
<dbReference type="Proteomes" id="UP000019205">
    <property type="component" value="Chromosome"/>
</dbReference>
<gene>
    <name evidence="1" type="ORF">KT71_13909</name>
</gene>
<name>A4AE44_9GAMM</name>
<dbReference type="HOGENOM" id="CLU_125516_0_0_6"/>
<organism evidence="1 2">
    <name type="scientific">Congregibacter litoralis KT71</name>
    <dbReference type="NCBI Taxonomy" id="314285"/>
    <lineage>
        <taxon>Bacteria</taxon>
        <taxon>Pseudomonadati</taxon>
        <taxon>Pseudomonadota</taxon>
        <taxon>Gammaproteobacteria</taxon>
        <taxon>Cellvibrionales</taxon>
        <taxon>Halieaceae</taxon>
        <taxon>Congregibacter</taxon>
    </lineage>
</organism>